<dbReference type="InterPro" id="IPR035986">
    <property type="entry name" value="PKD_dom_sf"/>
</dbReference>
<reference evidence="2" key="1">
    <citation type="journal article" date="2020" name="mSystems">
        <title>Genome- and Community-Level Interaction Insights into Carbon Utilization and Element Cycling Functions of Hydrothermarchaeota in Hydrothermal Sediment.</title>
        <authorList>
            <person name="Zhou Z."/>
            <person name="Liu Y."/>
            <person name="Xu W."/>
            <person name="Pan J."/>
            <person name="Luo Z.H."/>
            <person name="Li M."/>
        </authorList>
    </citation>
    <scope>NUCLEOTIDE SEQUENCE [LARGE SCALE GENOMIC DNA]</scope>
    <source>
        <strain evidence="2">HyVt-369</strain>
    </source>
</reference>
<dbReference type="PROSITE" id="PS50093">
    <property type="entry name" value="PKD"/>
    <property type="match status" value="1"/>
</dbReference>
<sequence length="1049" mass="110578">SDVGIFNDDNVTKLTSLTFAGTGENGSTIRFYRDADLQGTILSVVGGEWSIALVDQGVGVDIPYKAIAEDVAGNVSSYSDILYVTIDIVDPVAPSQCSFPCDGNETTLRTPTLSWDIVSDPSTPVHYQLQLATNAGFSSPLVDQSLIKQGVTRSSFALGNTANILADGSSATTGLFLDYNTTYYWKTRTTDGAGNMSGEDSVPSSDDWSPAWSFRVAPPLYPPVVSTSVASGIGETSAVLNGYLTSDGGEASSVRFNWGTTSAYGNDTGWLNNKSGGTSFSTALSGLEDSTLYHFRAEATNSAGTVQGSDVTFTTLIPNRAPIISSVADTPDPIAAASNLTFNVYWSDPDGDAVTLFVCKSANGVSGGTCQGGASNTWCKDLSATASSPAACFYTTQLSDEGANNYYAYVCDSEFCSSATSGSFFLDVTSPTISSFGVVPIPPEWISNVNTDVTISWTVGDLGGSFLKEVQIWRSGNGGGSWDLVLTVSAPSSSTSWTSSATDAPSSGVYLYGLHAVDNVGNEITESEAGFALVSVQADTRDPDPAITNPGAGTWFKEDFVATFDDSDLGGSGLVDTCEYRFIGLNPSGSDLTSGDLTRQCDLDTKTIAVGSGQVCQFEGQNRCKVQTQAFDNAGNSSDWQSRSFGVDFTNPVITNIQPSVAQVDVATTFTADLTDPIGHVTGCSLFTAPVGGSEWTTDSTVIDPISCENGHACTVSGDHTFGSTGEYQVTFGCTDQAGNTGWGASTAKADTLSVVGAAIPASGTQQTQFDLKATVSGTMEGTINYKFDCMADGTWELEVDGEVASAYTAEDICSYTSEDTYTAKVLVERGTGSAEDTVSIEVLSNAPPSAINLEDNNDTVDYCFAGAPPIILSWDFDDQIGDSQTAYQVQVDTNAGFSPPEIDSDKVDSSSTSYVPVGLSYDTRYWWRVMVWDEADTPSAWAVGSSFTTPVHAYPTTDFSWSPTFPSAEEEVQFTDQTIFASGSSGSSWSWDFGDTGSSTETDPVHIYADIDSYTVQLIVSDDVGSCTSSQELGVSVPLPEWLEISPF</sequence>
<dbReference type="AlphaFoldDB" id="A0A7C1NSE9"/>
<dbReference type="SUPFAM" id="SSF49265">
    <property type="entry name" value="Fibronectin type III"/>
    <property type="match status" value="2"/>
</dbReference>
<evidence type="ECO:0000313" key="2">
    <source>
        <dbReference type="EMBL" id="HEB13545.1"/>
    </source>
</evidence>
<feature type="domain" description="PKD" evidence="1">
    <location>
        <begin position="983"/>
        <end position="1039"/>
    </location>
</feature>
<dbReference type="Pfam" id="PF18911">
    <property type="entry name" value="PKD_4"/>
    <property type="match status" value="1"/>
</dbReference>
<dbReference type="Gene3D" id="2.60.40.10">
    <property type="entry name" value="Immunoglobulins"/>
    <property type="match status" value="5"/>
</dbReference>
<protein>
    <submittedName>
        <fullName evidence="2">PKD domain-containing protein</fullName>
    </submittedName>
</protein>
<dbReference type="Pfam" id="PF19077">
    <property type="entry name" value="Big_13"/>
    <property type="match status" value="1"/>
</dbReference>
<dbReference type="SMART" id="SM00089">
    <property type="entry name" value="PKD"/>
    <property type="match status" value="2"/>
</dbReference>
<feature type="non-terminal residue" evidence="2">
    <location>
        <position position="1"/>
    </location>
</feature>
<dbReference type="InterPro" id="IPR000601">
    <property type="entry name" value="PKD_dom"/>
</dbReference>
<proteinExistence type="predicted"/>
<dbReference type="Pfam" id="PF25788">
    <property type="entry name" value="Ig_Rha78A_N"/>
    <property type="match status" value="1"/>
</dbReference>
<evidence type="ECO:0000259" key="1">
    <source>
        <dbReference type="PROSITE" id="PS50093"/>
    </source>
</evidence>
<dbReference type="InterPro" id="IPR036116">
    <property type="entry name" value="FN3_sf"/>
</dbReference>
<dbReference type="InterPro" id="IPR044016">
    <property type="entry name" value="Big_13"/>
</dbReference>
<dbReference type="EMBL" id="DRHL01000056">
    <property type="protein sequence ID" value="HEB13545.1"/>
    <property type="molecule type" value="Genomic_DNA"/>
</dbReference>
<name>A0A7C1NSE9_UNCC3</name>
<dbReference type="SUPFAM" id="SSF49299">
    <property type="entry name" value="PKD domain"/>
    <property type="match status" value="1"/>
</dbReference>
<organism evidence="2">
    <name type="scientific">candidate division CPR3 bacterium</name>
    <dbReference type="NCBI Taxonomy" id="2268181"/>
    <lineage>
        <taxon>Bacteria</taxon>
        <taxon>Bacteria division CPR3</taxon>
    </lineage>
</organism>
<gene>
    <name evidence="2" type="ORF">ENI13_01040</name>
</gene>
<dbReference type="InterPro" id="IPR013783">
    <property type="entry name" value="Ig-like_fold"/>
</dbReference>
<dbReference type="Proteomes" id="UP000885695">
    <property type="component" value="Unassembled WGS sequence"/>
</dbReference>
<comment type="caution">
    <text evidence="2">The sequence shown here is derived from an EMBL/GenBank/DDBJ whole genome shotgun (WGS) entry which is preliminary data.</text>
</comment>
<accession>A0A7C1NSE9</accession>
<dbReference type="InterPro" id="IPR022409">
    <property type="entry name" value="PKD/Chitinase_dom"/>
</dbReference>